<dbReference type="PANTHER" id="PTHR30363">
    <property type="entry name" value="HTH-TYPE TRANSCRIPTIONAL REGULATOR SRLR-RELATED"/>
    <property type="match status" value="1"/>
</dbReference>
<evidence type="ECO:0000313" key="5">
    <source>
        <dbReference type="Proteomes" id="UP000000486"/>
    </source>
</evidence>
<dbReference type="SMART" id="SM00420">
    <property type="entry name" value="HTH_DEOR"/>
    <property type="match status" value="1"/>
</dbReference>
<keyword evidence="2" id="KW-0804">Transcription</keyword>
<dbReference type="SMART" id="SM01134">
    <property type="entry name" value="DeoRC"/>
    <property type="match status" value="1"/>
</dbReference>
<dbReference type="InterPro" id="IPR036390">
    <property type="entry name" value="WH_DNA-bd_sf"/>
</dbReference>
<dbReference type="InterPro" id="IPR001034">
    <property type="entry name" value="DeoR_HTH"/>
</dbReference>
<accession>A0A0E0USR4</accession>
<dbReference type="GO" id="GO:0003700">
    <property type="term" value="F:DNA-binding transcription factor activity"/>
    <property type="evidence" value="ECO:0007669"/>
    <property type="project" value="InterPro"/>
</dbReference>
<dbReference type="PRINTS" id="PR00037">
    <property type="entry name" value="HTHLACR"/>
</dbReference>
<dbReference type="Pfam" id="PF00455">
    <property type="entry name" value="DeoRC"/>
    <property type="match status" value="1"/>
</dbReference>
<dbReference type="InterPro" id="IPR050313">
    <property type="entry name" value="Carb_Metab_HTH_regulators"/>
</dbReference>
<dbReference type="HOGENOM" id="CLU_060699_1_5_9"/>
<dbReference type="KEGG" id="lmq:LMM7_0390"/>
<dbReference type="RefSeq" id="WP_003724291.1">
    <property type="nucleotide sequence ID" value="NC_017537.1"/>
</dbReference>
<dbReference type="PROSITE" id="PS51000">
    <property type="entry name" value="HTH_DEOR_2"/>
    <property type="match status" value="1"/>
</dbReference>
<dbReference type="PANTHER" id="PTHR30363:SF44">
    <property type="entry name" value="AGA OPERON TRANSCRIPTIONAL REPRESSOR-RELATED"/>
    <property type="match status" value="1"/>
</dbReference>
<dbReference type="SUPFAM" id="SSF100950">
    <property type="entry name" value="NagB/RpiA/CoA transferase-like"/>
    <property type="match status" value="1"/>
</dbReference>
<reference evidence="4 5" key="1">
    <citation type="journal article" date="2011" name="J. Bacteriol.">
        <title>Genome sequence of the nonpathogenic Listeria monocytogenes serovar 4a strain M7.</title>
        <authorList>
            <person name="Chen J."/>
            <person name="Xia Y."/>
            <person name="Cheng C."/>
            <person name="Fang C."/>
            <person name="Shan Y."/>
            <person name="Jin G."/>
            <person name="Fang W."/>
        </authorList>
    </citation>
    <scope>NUCLEOTIDE SEQUENCE [LARGE SCALE GENOMIC DNA]</scope>
    <source>
        <strain evidence="4 5">M7</strain>
    </source>
</reference>
<dbReference type="Proteomes" id="UP000000486">
    <property type="component" value="Chromosome"/>
</dbReference>
<evidence type="ECO:0000256" key="2">
    <source>
        <dbReference type="ARBA" id="ARBA00023163"/>
    </source>
</evidence>
<evidence type="ECO:0000259" key="3">
    <source>
        <dbReference type="PROSITE" id="PS51000"/>
    </source>
</evidence>
<gene>
    <name evidence="4" type="ordered locus">LMM7_0390</name>
</gene>
<sequence>MLSTAKERQLKIVNRLKVEQFMRIIDLVELVNYSEATVKRDLVELEKEGLVRRTRGGAMIIDNKKIDLPYLMKMNERSNETSKIRIADIAKSLIRDDMVIFLDSSSTSLHLIDVLSKFDGLQIITNGVMTASMLSEFTNARVSILGGSILTKRYTVNGAKAYNDALTYNADIAFVSCRGIDYDKGATETHEGEALIKQAFRRQSSSLVLLVTEEKVGHKFMHQSLACHDIDYLITDFKLDPDVEEQFKTHQITCLY</sequence>
<keyword evidence="1" id="KW-0805">Transcription regulation</keyword>
<dbReference type="Pfam" id="PF08220">
    <property type="entry name" value="HTH_DeoR"/>
    <property type="match status" value="1"/>
</dbReference>
<dbReference type="InterPro" id="IPR014036">
    <property type="entry name" value="DeoR-like_C"/>
</dbReference>
<dbReference type="EMBL" id="CP002816">
    <property type="protein sequence ID" value="AEH91396.1"/>
    <property type="molecule type" value="Genomic_DNA"/>
</dbReference>
<protein>
    <submittedName>
        <fullName evidence="4">Putative transcriptional regulators of sugar metabolism, DeoR family</fullName>
    </submittedName>
</protein>
<dbReference type="SUPFAM" id="SSF46785">
    <property type="entry name" value="Winged helix' DNA-binding domain"/>
    <property type="match status" value="1"/>
</dbReference>
<evidence type="ECO:0000256" key="1">
    <source>
        <dbReference type="ARBA" id="ARBA00023015"/>
    </source>
</evidence>
<dbReference type="InterPro" id="IPR037171">
    <property type="entry name" value="NagB/RpiA_transferase-like"/>
</dbReference>
<dbReference type="AlphaFoldDB" id="A0A0E0USR4"/>
<feature type="domain" description="HTH deoR-type" evidence="3">
    <location>
        <begin position="5"/>
        <end position="60"/>
    </location>
</feature>
<dbReference type="PATRIC" id="fig|1030009.3.peg.382"/>
<organism evidence="4 5">
    <name type="scientific">Listeria monocytogenes serotype 4a (strain M7)</name>
    <dbReference type="NCBI Taxonomy" id="1030009"/>
    <lineage>
        <taxon>Bacteria</taxon>
        <taxon>Bacillati</taxon>
        <taxon>Bacillota</taxon>
        <taxon>Bacilli</taxon>
        <taxon>Bacillales</taxon>
        <taxon>Listeriaceae</taxon>
        <taxon>Listeria</taxon>
    </lineage>
</organism>
<name>A0A0E0USR4_LISMM</name>
<dbReference type="GeneID" id="93238258"/>
<dbReference type="Gene3D" id="3.40.50.1360">
    <property type="match status" value="1"/>
</dbReference>
<proteinExistence type="predicted"/>
<evidence type="ECO:0000313" key="4">
    <source>
        <dbReference type="EMBL" id="AEH91396.1"/>
    </source>
</evidence>